<evidence type="ECO:0000313" key="2">
    <source>
        <dbReference type="Proteomes" id="UP000261212"/>
    </source>
</evidence>
<protein>
    <submittedName>
        <fullName evidence="1">Uncharacterized protein</fullName>
    </submittedName>
</protein>
<dbReference type="GeneID" id="42457460"/>
<name>A0A3E3DVB9_9FIRM</name>
<evidence type="ECO:0000313" key="1">
    <source>
        <dbReference type="EMBL" id="RGD73036.1"/>
    </source>
</evidence>
<dbReference type="InterPro" id="IPR028276">
    <property type="entry name" value="Imm68"/>
</dbReference>
<dbReference type="AlphaFoldDB" id="A0A3E3DVB9"/>
<reference evidence="1 2" key="1">
    <citation type="submission" date="2018-08" db="EMBL/GenBank/DDBJ databases">
        <title>A genome reference for cultivated species of the human gut microbiota.</title>
        <authorList>
            <person name="Zou Y."/>
            <person name="Xue W."/>
            <person name="Luo G."/>
        </authorList>
    </citation>
    <scope>NUCLEOTIDE SEQUENCE [LARGE SCALE GENOMIC DNA]</scope>
    <source>
        <strain evidence="1 2">AM25-6</strain>
    </source>
</reference>
<sequence>MYIKKYWYNYIGGTDDSLTLVDYLYDKGKTEIPLSEIFNDTGLSKLNWNFHISPNLEYIDSEGQCHEFYYAIDLATDLAALILESKKSGGFNIKNLFDGEKRDRFVKIITTPEEDQAMNRALAEFCASPLEYDLHEMVDDEDMLEMAKDCENIRKELCE</sequence>
<dbReference type="RefSeq" id="WP_020225661.1">
    <property type="nucleotide sequence ID" value="NZ_QUSM01000008.1"/>
</dbReference>
<organism evidence="1 2">
    <name type="scientific">Anaerofustis stercorihominis</name>
    <dbReference type="NCBI Taxonomy" id="214853"/>
    <lineage>
        <taxon>Bacteria</taxon>
        <taxon>Bacillati</taxon>
        <taxon>Bacillota</taxon>
        <taxon>Clostridia</taxon>
        <taxon>Eubacteriales</taxon>
        <taxon>Eubacteriaceae</taxon>
        <taxon>Anaerofustis</taxon>
    </lineage>
</organism>
<dbReference type="Proteomes" id="UP000261212">
    <property type="component" value="Unassembled WGS sequence"/>
</dbReference>
<accession>A0A3E3DVB9</accession>
<dbReference type="Pfam" id="PF15583">
    <property type="entry name" value="Imm68"/>
    <property type="match status" value="1"/>
</dbReference>
<dbReference type="EMBL" id="QUSM01000008">
    <property type="protein sequence ID" value="RGD73036.1"/>
    <property type="molecule type" value="Genomic_DNA"/>
</dbReference>
<comment type="caution">
    <text evidence="1">The sequence shown here is derived from an EMBL/GenBank/DDBJ whole genome shotgun (WGS) entry which is preliminary data.</text>
</comment>
<gene>
    <name evidence="1" type="ORF">DW687_11275</name>
</gene>
<proteinExistence type="predicted"/>